<reference evidence="2 3" key="1">
    <citation type="submission" date="2018-10" db="EMBL/GenBank/DDBJ databases">
        <title>Lactobacillus sp. R7 and Lactobacillus sp. R19 isolated from fermented mustard green product of Taiwan.</title>
        <authorList>
            <person name="Lin S.-T."/>
        </authorList>
    </citation>
    <scope>NUCLEOTIDE SEQUENCE [LARGE SCALE GENOMIC DNA]</scope>
    <source>
        <strain evidence="2 3">BCRC 81129</strain>
    </source>
</reference>
<keyword evidence="1" id="KW-0812">Transmembrane</keyword>
<keyword evidence="1" id="KW-1133">Transmembrane helix</keyword>
<feature type="transmembrane region" description="Helical" evidence="1">
    <location>
        <begin position="35"/>
        <end position="57"/>
    </location>
</feature>
<protein>
    <submittedName>
        <fullName evidence="2">Uncharacterized protein</fullName>
    </submittedName>
</protein>
<feature type="transmembrane region" description="Helical" evidence="1">
    <location>
        <begin position="7"/>
        <end position="29"/>
    </location>
</feature>
<sequence length="68" mass="7502">MKLVTSILIVVLTAGIVGGTIWLMLTLAIAAWLEVLIGVVGFVLATVVNLLLFWFLWPRTPSFEDDDE</sequence>
<keyword evidence="3" id="KW-1185">Reference proteome</keyword>
<dbReference type="EMBL" id="RKLX01000031">
    <property type="protein sequence ID" value="TGD17477.1"/>
    <property type="molecule type" value="Genomic_DNA"/>
</dbReference>
<evidence type="ECO:0000313" key="3">
    <source>
        <dbReference type="Proteomes" id="UP000297348"/>
    </source>
</evidence>
<dbReference type="OrthoDB" id="2326952at2"/>
<accession>A0A4Z0J929</accession>
<proteinExistence type="predicted"/>
<dbReference type="RefSeq" id="WP_135368953.1">
    <property type="nucleotide sequence ID" value="NZ_RKLX01000031.1"/>
</dbReference>
<gene>
    <name evidence="2" type="ORF">EGT51_12285</name>
</gene>
<evidence type="ECO:0000256" key="1">
    <source>
        <dbReference type="SAM" id="Phobius"/>
    </source>
</evidence>
<keyword evidence="1" id="KW-0472">Membrane</keyword>
<organism evidence="2 3">
    <name type="scientific">Levilactobacillus suantsaiihabitans</name>
    <dbReference type="NCBI Taxonomy" id="2487722"/>
    <lineage>
        <taxon>Bacteria</taxon>
        <taxon>Bacillati</taxon>
        <taxon>Bacillota</taxon>
        <taxon>Bacilli</taxon>
        <taxon>Lactobacillales</taxon>
        <taxon>Lactobacillaceae</taxon>
        <taxon>Levilactobacillus</taxon>
    </lineage>
</organism>
<comment type="caution">
    <text evidence="2">The sequence shown here is derived from an EMBL/GenBank/DDBJ whole genome shotgun (WGS) entry which is preliminary data.</text>
</comment>
<dbReference type="AlphaFoldDB" id="A0A4Z0J929"/>
<evidence type="ECO:0000313" key="2">
    <source>
        <dbReference type="EMBL" id="TGD17477.1"/>
    </source>
</evidence>
<dbReference type="Proteomes" id="UP000297348">
    <property type="component" value="Unassembled WGS sequence"/>
</dbReference>
<name>A0A4Z0J929_9LACO</name>